<evidence type="ECO:0000256" key="13">
    <source>
        <dbReference type="PROSITE-ProRule" id="PRU10144"/>
    </source>
</evidence>
<protein>
    <submittedName>
        <fullName evidence="17">Hemoglobin/transferrin/lactoferrin receptor protein</fullName>
    </submittedName>
</protein>
<evidence type="ECO:0000256" key="11">
    <source>
        <dbReference type="ARBA" id="ARBA00023237"/>
    </source>
</evidence>
<keyword evidence="3 12" id="KW-0813">Transport</keyword>
<gene>
    <name evidence="17" type="ORF">FHS48_002510</name>
</gene>
<evidence type="ECO:0000256" key="12">
    <source>
        <dbReference type="PROSITE-ProRule" id="PRU01360"/>
    </source>
</evidence>
<evidence type="ECO:0000256" key="8">
    <source>
        <dbReference type="ARBA" id="ARBA00023004"/>
    </source>
</evidence>
<accession>A0A7W9ZGM5</accession>
<dbReference type="SUPFAM" id="SSF56935">
    <property type="entry name" value="Porins"/>
    <property type="match status" value="1"/>
</dbReference>
<comment type="subcellular location">
    <subcellularLocation>
        <location evidence="1 12">Cell outer membrane</location>
        <topology evidence="1 12">Multi-pass membrane protein</topology>
    </subcellularLocation>
</comment>
<proteinExistence type="inferred from homology"/>
<evidence type="ECO:0000256" key="3">
    <source>
        <dbReference type="ARBA" id="ARBA00022448"/>
    </source>
</evidence>
<dbReference type="AlphaFoldDB" id="A0A7W9ZGM5"/>
<dbReference type="SMART" id="SM00965">
    <property type="entry name" value="STN"/>
    <property type="match status" value="1"/>
</dbReference>
<keyword evidence="9 14" id="KW-0798">TonB box</keyword>
<evidence type="ECO:0000256" key="14">
    <source>
        <dbReference type="RuleBase" id="RU003357"/>
    </source>
</evidence>
<keyword evidence="5" id="KW-0406">Ion transport</keyword>
<dbReference type="InterPro" id="IPR011662">
    <property type="entry name" value="Secretin/TonB_short_N"/>
</dbReference>
<sequence>MPVPAARRPVPLLITATAIGLALCLPAAAQAQTATAQAKQEPGQVQPKTAAFAIPAGPLAAGLTTFGLQSGVQVLYAADLTRDRTAPAVSGTLSPDAALLALLAGSGLTFQYTGPNTVTLLQAPTAVPGAATLSPMAVQGQHDRYSGWPEASRTTITPEDLERKNPGDIRRVFAGETGVRVGGSVAMNEKVYVLGVEETNLAVSIDGSRQNNKVFHHNGTTLIDPSYLKVARVDSGVAPADAGPGALAGAIAYETKDARDFLDENGVGGMVKTSFNTNGAVSTNNAGVYARQDWADVLVSATYAKGGKFRDGNGDKVRGSATDMQSGLGKLGLQADSGDRLEISAERVRDSSNRPYRGNIGNITGRPAWEPKERQYTLERDNLTLTYSDATPTDLWNPKVVVAHSGTEVTLPIVTAATSYPGTGETTSLNGKVENTFTFSFGTLTVGGDFYRDRAEYKDRTMAAHEEADNTGLYAQARLNPVDPLHLSFGLRNDWQSFTGTTGREWDQSGLSPNLSGELDVVPGLLKAKAGYAHVWSGVPLAENFILNPAWGYASAPQPVQSDNVTAGLELTHGGFTVDWQVFQLKMDDVRSARFAATSATVTRDVLSQGYEAGIRYGWDTGFARVSYADIDVTIDGKPADSDTGTYIATPMGKVISLAAEHVFREAGITIGGDVDIVLDNDKAAPGNLPLKGYEVVNLYAAYQLPGDYSNISLRADVMNLFDAVYADRATYGQEFSTVTPLYQPGRSFLLTATAAF</sequence>
<dbReference type="GO" id="GO:0044718">
    <property type="term" value="P:siderophore transmembrane transport"/>
    <property type="evidence" value="ECO:0007669"/>
    <property type="project" value="TreeGrafter"/>
</dbReference>
<feature type="signal peptide" evidence="15">
    <location>
        <begin position="1"/>
        <end position="31"/>
    </location>
</feature>
<dbReference type="InterPro" id="IPR000531">
    <property type="entry name" value="Beta-barrel_TonB"/>
</dbReference>
<dbReference type="Gene3D" id="2.170.130.10">
    <property type="entry name" value="TonB-dependent receptor, plug domain"/>
    <property type="match status" value="1"/>
</dbReference>
<dbReference type="InterPro" id="IPR036942">
    <property type="entry name" value="Beta-barrel_TonB_sf"/>
</dbReference>
<dbReference type="RefSeq" id="WP_311769137.1">
    <property type="nucleotide sequence ID" value="NZ_JACIIX010000009.1"/>
</dbReference>
<dbReference type="PROSITE" id="PS52016">
    <property type="entry name" value="TONB_DEPENDENT_REC_3"/>
    <property type="match status" value="1"/>
</dbReference>
<dbReference type="Pfam" id="PF07660">
    <property type="entry name" value="STN"/>
    <property type="match status" value="1"/>
</dbReference>
<evidence type="ECO:0000313" key="17">
    <source>
        <dbReference type="EMBL" id="MBB6211075.1"/>
    </source>
</evidence>
<evidence type="ECO:0000256" key="5">
    <source>
        <dbReference type="ARBA" id="ARBA00022496"/>
    </source>
</evidence>
<dbReference type="PANTHER" id="PTHR30069">
    <property type="entry name" value="TONB-DEPENDENT OUTER MEMBRANE RECEPTOR"/>
    <property type="match status" value="1"/>
</dbReference>
<keyword evidence="17" id="KW-0675">Receptor</keyword>
<dbReference type="EMBL" id="JACIIX010000009">
    <property type="protein sequence ID" value="MBB6211075.1"/>
    <property type="molecule type" value="Genomic_DNA"/>
</dbReference>
<reference evidence="17 18" key="1">
    <citation type="submission" date="2020-08" db="EMBL/GenBank/DDBJ databases">
        <title>Genomic Encyclopedia of Type Strains, Phase IV (KMG-IV): sequencing the most valuable type-strain genomes for metagenomic binning, comparative biology and taxonomic classification.</title>
        <authorList>
            <person name="Goeker M."/>
        </authorList>
    </citation>
    <scope>NUCLEOTIDE SEQUENCE [LARGE SCALE GENOMIC DNA]</scope>
    <source>
        <strain evidence="17 18">DSM 11590</strain>
    </source>
</reference>
<evidence type="ECO:0000256" key="15">
    <source>
        <dbReference type="SAM" id="SignalP"/>
    </source>
</evidence>
<comment type="caution">
    <text evidence="17">The sequence shown here is derived from an EMBL/GenBank/DDBJ whole genome shotgun (WGS) entry which is preliminary data.</text>
</comment>
<dbReference type="InterPro" id="IPR012910">
    <property type="entry name" value="Plug_dom"/>
</dbReference>
<keyword evidence="10 12" id="KW-0472">Membrane</keyword>
<name>A0A7W9ZGM5_NOVIT</name>
<dbReference type="PANTHER" id="PTHR30069:SF41">
    <property type="entry name" value="HEME_HEMOPEXIN UTILIZATION PROTEIN C"/>
    <property type="match status" value="1"/>
</dbReference>
<dbReference type="Pfam" id="PF00593">
    <property type="entry name" value="TonB_dep_Rec_b-barrel"/>
    <property type="match status" value="1"/>
</dbReference>
<dbReference type="Gene3D" id="3.55.50.30">
    <property type="match status" value="1"/>
</dbReference>
<feature type="chain" id="PRO_5031331622" evidence="15">
    <location>
        <begin position="32"/>
        <end position="757"/>
    </location>
</feature>
<dbReference type="PROSITE" id="PS01156">
    <property type="entry name" value="TONB_DEPENDENT_REC_2"/>
    <property type="match status" value="1"/>
</dbReference>
<dbReference type="InterPro" id="IPR037066">
    <property type="entry name" value="Plug_dom_sf"/>
</dbReference>
<comment type="similarity">
    <text evidence="2 12 14">Belongs to the TonB-dependent receptor family.</text>
</comment>
<dbReference type="InterPro" id="IPR010917">
    <property type="entry name" value="TonB_rcpt_CS"/>
</dbReference>
<dbReference type="GO" id="GO:0015344">
    <property type="term" value="F:siderophore uptake transmembrane transporter activity"/>
    <property type="evidence" value="ECO:0007669"/>
    <property type="project" value="TreeGrafter"/>
</dbReference>
<keyword evidence="5" id="KW-0410">Iron transport</keyword>
<evidence type="ECO:0000256" key="4">
    <source>
        <dbReference type="ARBA" id="ARBA00022452"/>
    </source>
</evidence>
<keyword evidence="4 12" id="KW-1134">Transmembrane beta strand</keyword>
<keyword evidence="8" id="KW-0408">Iron</keyword>
<feature type="domain" description="Secretin/TonB short N-terminal" evidence="16">
    <location>
        <begin position="72"/>
        <end position="123"/>
    </location>
</feature>
<feature type="short sequence motif" description="TonB C-terminal box" evidence="13">
    <location>
        <begin position="740"/>
        <end position="757"/>
    </location>
</feature>
<evidence type="ECO:0000256" key="10">
    <source>
        <dbReference type="ARBA" id="ARBA00023136"/>
    </source>
</evidence>
<keyword evidence="7 15" id="KW-0732">Signal</keyword>
<dbReference type="Pfam" id="PF07715">
    <property type="entry name" value="Plug"/>
    <property type="match status" value="1"/>
</dbReference>
<evidence type="ECO:0000256" key="9">
    <source>
        <dbReference type="ARBA" id="ARBA00023077"/>
    </source>
</evidence>
<evidence type="ECO:0000259" key="16">
    <source>
        <dbReference type="SMART" id="SM00965"/>
    </source>
</evidence>
<dbReference type="GO" id="GO:0009279">
    <property type="term" value="C:cell outer membrane"/>
    <property type="evidence" value="ECO:0007669"/>
    <property type="project" value="UniProtKB-SubCell"/>
</dbReference>
<evidence type="ECO:0000256" key="6">
    <source>
        <dbReference type="ARBA" id="ARBA00022692"/>
    </source>
</evidence>
<keyword evidence="18" id="KW-1185">Reference proteome</keyword>
<evidence type="ECO:0000256" key="2">
    <source>
        <dbReference type="ARBA" id="ARBA00009810"/>
    </source>
</evidence>
<keyword evidence="11 12" id="KW-0998">Cell outer membrane</keyword>
<organism evidence="17 18">
    <name type="scientific">Novispirillum itersonii</name>
    <name type="common">Aquaspirillum itersonii</name>
    <dbReference type="NCBI Taxonomy" id="189"/>
    <lineage>
        <taxon>Bacteria</taxon>
        <taxon>Pseudomonadati</taxon>
        <taxon>Pseudomonadota</taxon>
        <taxon>Alphaproteobacteria</taxon>
        <taxon>Rhodospirillales</taxon>
        <taxon>Novispirillaceae</taxon>
        <taxon>Novispirillum</taxon>
    </lineage>
</organism>
<keyword evidence="6 12" id="KW-0812">Transmembrane</keyword>
<dbReference type="InterPro" id="IPR039426">
    <property type="entry name" value="TonB-dep_rcpt-like"/>
</dbReference>
<evidence type="ECO:0000256" key="7">
    <source>
        <dbReference type="ARBA" id="ARBA00022729"/>
    </source>
</evidence>
<evidence type="ECO:0000256" key="1">
    <source>
        <dbReference type="ARBA" id="ARBA00004571"/>
    </source>
</evidence>
<dbReference type="Proteomes" id="UP000544872">
    <property type="component" value="Unassembled WGS sequence"/>
</dbReference>
<dbReference type="Gene3D" id="2.40.170.20">
    <property type="entry name" value="TonB-dependent receptor, beta-barrel domain"/>
    <property type="match status" value="1"/>
</dbReference>
<evidence type="ECO:0000313" key="18">
    <source>
        <dbReference type="Proteomes" id="UP000544872"/>
    </source>
</evidence>